<accession>A0A1V6SEY3</accession>
<dbReference type="STRING" id="29845.A0A1V6SEY3"/>
<dbReference type="AlphaFoldDB" id="A0A1V6SEY3"/>
<feature type="domain" description="Enoyl reductase (ER)" evidence="9">
    <location>
        <begin position="20"/>
        <end position="324"/>
    </location>
</feature>
<dbReference type="SMART" id="SM00829">
    <property type="entry name" value="PKS_ER"/>
    <property type="match status" value="1"/>
</dbReference>
<dbReference type="SUPFAM" id="SSF50129">
    <property type="entry name" value="GroES-like"/>
    <property type="match status" value="1"/>
</dbReference>
<name>A0A1V6SEY3_9EURO</name>
<keyword evidence="3 7" id="KW-0479">Metal-binding</keyword>
<keyword evidence="8" id="KW-0472">Membrane</keyword>
<dbReference type="Pfam" id="PF00107">
    <property type="entry name" value="ADH_zinc_N"/>
    <property type="match status" value="1"/>
</dbReference>
<dbReference type="GO" id="GO:0008270">
    <property type="term" value="F:zinc ion binding"/>
    <property type="evidence" value="ECO:0007669"/>
    <property type="project" value="InterPro"/>
</dbReference>
<dbReference type="PANTHER" id="PTHR42940">
    <property type="entry name" value="ALCOHOL DEHYDROGENASE 1-RELATED"/>
    <property type="match status" value="1"/>
</dbReference>
<feature type="transmembrane region" description="Helical" evidence="8">
    <location>
        <begin position="991"/>
        <end position="1011"/>
    </location>
</feature>
<reference evidence="11" key="1">
    <citation type="journal article" date="2017" name="Nat. Microbiol.">
        <title>Global analysis of biosynthetic gene clusters reveals vast potential of secondary metabolite production in Penicillium species.</title>
        <authorList>
            <person name="Nielsen J.C."/>
            <person name="Grijseels S."/>
            <person name="Prigent S."/>
            <person name="Ji B."/>
            <person name="Dainat J."/>
            <person name="Nielsen K.F."/>
            <person name="Frisvad J.C."/>
            <person name="Workman M."/>
            <person name="Nielsen J."/>
        </authorList>
    </citation>
    <scope>NUCLEOTIDE SEQUENCE [LARGE SCALE GENOMIC DNA]</scope>
    <source>
        <strain evidence="11">IBT 29486</strain>
    </source>
</reference>
<evidence type="ECO:0000313" key="10">
    <source>
        <dbReference type="EMBL" id="OQE12153.1"/>
    </source>
</evidence>
<comment type="cofactor">
    <cofactor evidence="1 7">
        <name>Zn(2+)</name>
        <dbReference type="ChEBI" id="CHEBI:29105"/>
    </cofactor>
</comment>
<gene>
    <name evidence="10" type="ORF">PENVUL_c001G07380</name>
</gene>
<evidence type="ECO:0000256" key="7">
    <source>
        <dbReference type="RuleBase" id="RU361277"/>
    </source>
</evidence>
<keyword evidence="8" id="KW-1133">Transmembrane helix</keyword>
<keyword evidence="11" id="KW-1185">Reference proteome</keyword>
<dbReference type="InterPro" id="IPR013154">
    <property type="entry name" value="ADH-like_N"/>
</dbReference>
<dbReference type="Pfam" id="PF08240">
    <property type="entry name" value="ADH_N"/>
    <property type="match status" value="1"/>
</dbReference>
<evidence type="ECO:0000256" key="8">
    <source>
        <dbReference type="SAM" id="Phobius"/>
    </source>
</evidence>
<dbReference type="SUPFAM" id="SSF51735">
    <property type="entry name" value="NAD(P)-binding Rossmann-fold domains"/>
    <property type="match status" value="1"/>
</dbReference>
<keyword evidence="6" id="KW-0520">NAD</keyword>
<dbReference type="GO" id="GO:0005737">
    <property type="term" value="C:cytoplasm"/>
    <property type="evidence" value="ECO:0007669"/>
    <property type="project" value="TreeGrafter"/>
</dbReference>
<evidence type="ECO:0000256" key="1">
    <source>
        <dbReference type="ARBA" id="ARBA00001947"/>
    </source>
</evidence>
<keyword evidence="8" id="KW-0812">Transmembrane</keyword>
<feature type="transmembrane region" description="Helical" evidence="8">
    <location>
        <begin position="878"/>
        <end position="899"/>
    </location>
</feature>
<feature type="transmembrane region" description="Helical" evidence="8">
    <location>
        <begin position="911"/>
        <end position="937"/>
    </location>
</feature>
<dbReference type="InterPro" id="IPR020843">
    <property type="entry name" value="ER"/>
</dbReference>
<dbReference type="PROSITE" id="PS00059">
    <property type="entry name" value="ADH_ZINC"/>
    <property type="match status" value="1"/>
</dbReference>
<proteinExistence type="inferred from homology"/>
<evidence type="ECO:0000256" key="4">
    <source>
        <dbReference type="ARBA" id="ARBA00022833"/>
    </source>
</evidence>
<comment type="caution">
    <text evidence="10">The sequence shown here is derived from an EMBL/GenBank/DDBJ whole genome shotgun (WGS) entry which is preliminary data.</text>
</comment>
<keyword evidence="4 7" id="KW-0862">Zinc</keyword>
<dbReference type="PANTHER" id="PTHR42940:SF2">
    <property type="entry name" value="DEHYDROGENASE FAMILY OXIDOREDUCTASE, PUTATIVE (JCVI)-RELATED"/>
    <property type="match status" value="1"/>
</dbReference>
<dbReference type="InterPro" id="IPR002328">
    <property type="entry name" value="ADH_Zn_CS"/>
</dbReference>
<evidence type="ECO:0000313" key="11">
    <source>
        <dbReference type="Proteomes" id="UP000191518"/>
    </source>
</evidence>
<comment type="similarity">
    <text evidence="2 7">Belongs to the zinc-containing alcohol dehydrogenase family.</text>
</comment>
<feature type="transmembrane region" description="Helical" evidence="8">
    <location>
        <begin position="839"/>
        <end position="857"/>
    </location>
</feature>
<dbReference type="Gene3D" id="3.40.50.720">
    <property type="entry name" value="NAD(P)-binding Rossmann-like Domain"/>
    <property type="match status" value="1"/>
</dbReference>
<keyword evidence="5" id="KW-0560">Oxidoreductase</keyword>
<dbReference type="FunFam" id="3.40.50.720:FF:000039">
    <property type="entry name" value="Alcohol dehydrogenase AdhP"/>
    <property type="match status" value="1"/>
</dbReference>
<dbReference type="InterPro" id="IPR011032">
    <property type="entry name" value="GroES-like_sf"/>
</dbReference>
<feature type="transmembrane region" description="Helical" evidence="8">
    <location>
        <begin position="949"/>
        <end position="971"/>
    </location>
</feature>
<evidence type="ECO:0000256" key="3">
    <source>
        <dbReference type="ARBA" id="ARBA00022723"/>
    </source>
</evidence>
<sequence>MSSGSEQKAPPEQVAAVLQNQDSKISFEIQKLPIPTIEPQEVLVELEVTGIRGTDLSLARGHLGPCQTILGHEGVGRIVAVGSLCTSEAATVGRLVGIGWIRDACGDCHVCGDMKDETRCLKQVFSERDVPGTMARYTVVPERYITLLPDGVPSKLLAPMMCAGVTAYKALKVANLAIGSWVGISGAAGGVGLLALSYAKQMGYRPIAIDGGERRRSLCMDAGADVYLNFEKEDNLRSAMLLKTEGKLCSAIVVCAGAAAAYEEALNCVDYHGTLVAVGIPPLSSKISLHPLHLIDYGIRIVGSITGNRADIAEAAEFVRKDLVKPRVMEIGIHELEKYVGRVNELDAKIVSTETGNPAPKKKARVPFTLLRCLDTGKMKISMCLLLLTGAYSVDAKGSFLQSPSIVGTNINTAEAIHTTTVKYDGEDGILLPQNNRNGWVNPEDLAPMPQCIAQQDQFTWLRAMTKCTSKRCTSHFGFICTHHQWLTELSCLSIAFSPDLIKSYLPYCGRSVLAKAQLYQWIHIITGRTWLVDVGDASGLQILSPDSLAEGYASVDVIHNAPKCLRYSVSALSMEPFQHVMASCGFTSTTQHIGNAARPWEYSERLRSMIALDFETVGYDLVQRRIYDLVLHRISDGDYFDKDCFCNNFNIDLNKEPCSGSGQLDFTKERLWIYATCGPTSLPENWAGTLKTTPFAYISIEDWHWPKCVADMPEQVIELTDQCATDACEVGVGGYCEIKRAVDRACFCSNINYDSCGGSCQIFETRIDYIKWLHDLCGNVQDWHGLPDNWRQLAVPTTLDIIPWRWELKPSNDSDITHTPYLGDAGVTETCASNESKLTSFALVNIATFLAVALSQRTGIVRRIARHFPWNLQPWSWVVKGTLIAALHLLANLFNVFFIQQTHGYENVSVIQLILLWSSMPRPTWLTILLIGVPTFRDSKFFAVGSSLFAEVILQFLSAYYLLMTAHYGINHHFYFGGMDGAERVGPAKTMYAGALVWLIIVSVVISQLIRAIRMKRLTGPNFDTPEWQGGKQTTSKIEELMDHLDECCTRFMGSRGSEKSPLIKIKGRDRMDYGTCSVEGQDDRVSQKSFVGLYAATVISMLLLWIAQWLFWGGFIGLSSEEFCPPQLWVLTAIWTAFSLVGAIIII</sequence>
<dbReference type="InterPro" id="IPR036291">
    <property type="entry name" value="NAD(P)-bd_dom_sf"/>
</dbReference>
<dbReference type="InterPro" id="IPR013149">
    <property type="entry name" value="ADH-like_C"/>
</dbReference>
<evidence type="ECO:0000256" key="6">
    <source>
        <dbReference type="ARBA" id="ARBA00023027"/>
    </source>
</evidence>
<dbReference type="Proteomes" id="UP000191518">
    <property type="component" value="Unassembled WGS sequence"/>
</dbReference>
<evidence type="ECO:0000256" key="5">
    <source>
        <dbReference type="ARBA" id="ARBA00023002"/>
    </source>
</evidence>
<organism evidence="10 11">
    <name type="scientific">Penicillium vulpinum</name>
    <dbReference type="NCBI Taxonomy" id="29845"/>
    <lineage>
        <taxon>Eukaryota</taxon>
        <taxon>Fungi</taxon>
        <taxon>Dikarya</taxon>
        <taxon>Ascomycota</taxon>
        <taxon>Pezizomycotina</taxon>
        <taxon>Eurotiomycetes</taxon>
        <taxon>Eurotiomycetidae</taxon>
        <taxon>Eurotiales</taxon>
        <taxon>Aspergillaceae</taxon>
        <taxon>Penicillium</taxon>
    </lineage>
</organism>
<dbReference type="EMBL" id="MDYP01000001">
    <property type="protein sequence ID" value="OQE12153.1"/>
    <property type="molecule type" value="Genomic_DNA"/>
</dbReference>
<protein>
    <recommendedName>
        <fullName evidence="9">Enoyl reductase (ER) domain-containing protein</fullName>
    </recommendedName>
</protein>
<evidence type="ECO:0000256" key="2">
    <source>
        <dbReference type="ARBA" id="ARBA00008072"/>
    </source>
</evidence>
<feature type="transmembrane region" description="Helical" evidence="8">
    <location>
        <begin position="1093"/>
        <end position="1118"/>
    </location>
</feature>
<dbReference type="Gene3D" id="3.90.180.10">
    <property type="entry name" value="Medium-chain alcohol dehydrogenases, catalytic domain"/>
    <property type="match status" value="1"/>
</dbReference>
<dbReference type="GO" id="GO:0004022">
    <property type="term" value="F:alcohol dehydrogenase (NAD+) activity"/>
    <property type="evidence" value="ECO:0007669"/>
    <property type="project" value="TreeGrafter"/>
</dbReference>
<evidence type="ECO:0000259" key="9">
    <source>
        <dbReference type="SMART" id="SM00829"/>
    </source>
</evidence>
<feature type="transmembrane region" description="Helical" evidence="8">
    <location>
        <begin position="1130"/>
        <end position="1148"/>
    </location>
</feature>